<protein>
    <submittedName>
        <fullName evidence="1">Uncharacterized protein</fullName>
    </submittedName>
</protein>
<dbReference type="GeneID" id="14875873"/>
<dbReference type="EMBL" id="GL883008">
    <property type="protein sequence ID" value="EGG22793.1"/>
    <property type="molecule type" value="Genomic_DNA"/>
</dbReference>
<gene>
    <name evidence="1" type="ORF">DFA_04923</name>
</gene>
<evidence type="ECO:0000313" key="2">
    <source>
        <dbReference type="Proteomes" id="UP000007797"/>
    </source>
</evidence>
<name>F4PME3_CACFS</name>
<sequence>MNIKEHRNGECKLIWGANGRDLIHNAAIYDTYRQVSIIESGTEQSTLLEAMLVNDQTFTNDNLPTTYNLNSYITTCFGDAVVLVATSGGLVRPPPSTHSTSTDQKKDIFRYYSYSRLLLQYSNVIVLTEDIQNIESLLDRAIHMATGSDVKPNLLLVLKNTRNTVPTSALLDAAKARDHFFSNDHQKKKPSLFLLDCPNPKKSNLIDLYASVNVVYVPSTMCNQPETLNHINHIIRTNLGVNNRRHHKNRRDSQTVLFSMKQSMDKFSSDYHSIVDLDRSPINNDCKWYLNTMLNILVADYQKNLESLIDEQIHDKFEALQQRIISLVVVSFTKYCERNKIARYHWNINDFGEMFTEFLKQANNRLLHIAPCQSEKDSKLKCKLVDTNHYCHQSLKTISCHKETIPGSISATPTKSQEAVKWDGYYEGPNGLSLKPHIELAMNRSNCRNVWPDENSPSLYRWVCHCCFLRYPSEEIPSCNGHYACTSCCEETNPVGVCPLCRKKSEWQKRVIAPTTIKPEALDDITDDDDDEEEEE</sequence>
<dbReference type="Proteomes" id="UP000007797">
    <property type="component" value="Unassembled WGS sequence"/>
</dbReference>
<keyword evidence="2" id="KW-1185">Reference proteome</keyword>
<evidence type="ECO:0000313" key="1">
    <source>
        <dbReference type="EMBL" id="EGG22793.1"/>
    </source>
</evidence>
<dbReference type="RefSeq" id="XP_004360644.1">
    <property type="nucleotide sequence ID" value="XM_004360587.1"/>
</dbReference>
<accession>F4PME3</accession>
<dbReference type="KEGG" id="dfa:DFA_04923"/>
<dbReference type="AlphaFoldDB" id="F4PME3"/>
<organism evidence="1 2">
    <name type="scientific">Cavenderia fasciculata</name>
    <name type="common">Slime mold</name>
    <name type="synonym">Dictyostelium fasciculatum</name>
    <dbReference type="NCBI Taxonomy" id="261658"/>
    <lineage>
        <taxon>Eukaryota</taxon>
        <taxon>Amoebozoa</taxon>
        <taxon>Evosea</taxon>
        <taxon>Eumycetozoa</taxon>
        <taxon>Dictyostelia</taxon>
        <taxon>Acytosteliales</taxon>
        <taxon>Cavenderiaceae</taxon>
        <taxon>Cavenderia</taxon>
    </lineage>
</organism>
<reference evidence="2" key="1">
    <citation type="journal article" date="2011" name="Genome Res.">
        <title>Phylogeny-wide analysis of social amoeba genomes highlights ancient origins for complex intercellular communication.</title>
        <authorList>
            <person name="Heidel A.J."/>
            <person name="Lawal H.M."/>
            <person name="Felder M."/>
            <person name="Schilde C."/>
            <person name="Helps N.R."/>
            <person name="Tunggal B."/>
            <person name="Rivero F."/>
            <person name="John U."/>
            <person name="Schleicher M."/>
            <person name="Eichinger L."/>
            <person name="Platzer M."/>
            <person name="Noegel A.A."/>
            <person name="Schaap P."/>
            <person name="Gloeckner G."/>
        </authorList>
    </citation>
    <scope>NUCLEOTIDE SEQUENCE [LARGE SCALE GENOMIC DNA]</scope>
    <source>
        <strain evidence="2">SH3</strain>
    </source>
</reference>
<proteinExistence type="predicted"/>